<dbReference type="EMBL" id="PYDT01000002">
    <property type="protein sequence ID" value="THU68435.1"/>
    <property type="molecule type" value="Genomic_DNA"/>
</dbReference>
<evidence type="ECO:0000259" key="10">
    <source>
        <dbReference type="PROSITE" id="PS50089"/>
    </source>
</evidence>
<evidence type="ECO:0000313" key="11">
    <source>
        <dbReference type="EMBL" id="THU68435.1"/>
    </source>
</evidence>
<dbReference type="InterPro" id="IPR013083">
    <property type="entry name" value="Znf_RING/FYVE/PHD"/>
</dbReference>
<keyword evidence="12" id="KW-1185">Reference proteome</keyword>
<dbReference type="PANTHER" id="PTHR46463">
    <property type="entry name" value="ZINC FINGER, RING/FYVE/PHD-TYPE"/>
    <property type="match status" value="1"/>
</dbReference>
<dbReference type="Gene3D" id="3.30.40.10">
    <property type="entry name" value="Zinc/RING finger domain, C3HC4 (zinc finger)"/>
    <property type="match status" value="1"/>
</dbReference>
<dbReference type="PROSITE" id="PS50089">
    <property type="entry name" value="ZF_RING_2"/>
    <property type="match status" value="1"/>
</dbReference>
<dbReference type="Proteomes" id="UP000317650">
    <property type="component" value="Chromosome 8"/>
</dbReference>
<accession>A0A4V4H8N5</accession>
<gene>
    <name evidence="11" type="ORF">C4D60_Mb08t03860</name>
</gene>
<keyword evidence="3" id="KW-0808">Transferase</keyword>
<dbReference type="PANTHER" id="PTHR46463:SF93">
    <property type="entry name" value="OS11G0629300 PROTEIN"/>
    <property type="match status" value="1"/>
</dbReference>
<reference evidence="11 12" key="1">
    <citation type="journal article" date="2019" name="Nat. Plants">
        <title>Genome sequencing of Musa balbisiana reveals subgenome evolution and function divergence in polyploid bananas.</title>
        <authorList>
            <person name="Yao X."/>
        </authorList>
    </citation>
    <scope>NUCLEOTIDE SEQUENCE [LARGE SCALE GENOMIC DNA]</scope>
    <source>
        <strain evidence="12">cv. DH-PKW</strain>
        <tissue evidence="11">Leaves</tissue>
    </source>
</reference>
<evidence type="ECO:0000256" key="7">
    <source>
        <dbReference type="ARBA" id="ARBA00022833"/>
    </source>
</evidence>
<evidence type="ECO:0000256" key="5">
    <source>
        <dbReference type="ARBA" id="ARBA00022771"/>
    </source>
</evidence>
<feature type="domain" description="RING-type" evidence="10">
    <location>
        <begin position="267"/>
        <end position="307"/>
    </location>
</feature>
<keyword evidence="7" id="KW-0862">Zinc</keyword>
<evidence type="ECO:0000256" key="9">
    <source>
        <dbReference type="SAM" id="MobiDB-lite"/>
    </source>
</evidence>
<organism evidence="11 12">
    <name type="scientific">Musa balbisiana</name>
    <name type="common">Banana</name>
    <dbReference type="NCBI Taxonomy" id="52838"/>
    <lineage>
        <taxon>Eukaryota</taxon>
        <taxon>Viridiplantae</taxon>
        <taxon>Streptophyta</taxon>
        <taxon>Embryophyta</taxon>
        <taxon>Tracheophyta</taxon>
        <taxon>Spermatophyta</taxon>
        <taxon>Magnoliopsida</taxon>
        <taxon>Liliopsida</taxon>
        <taxon>Zingiberales</taxon>
        <taxon>Musaceae</taxon>
        <taxon>Musa</taxon>
    </lineage>
</organism>
<feature type="region of interest" description="Disordered" evidence="9">
    <location>
        <begin position="1"/>
        <end position="30"/>
    </location>
</feature>
<dbReference type="InterPro" id="IPR001841">
    <property type="entry name" value="Znf_RING"/>
</dbReference>
<dbReference type="GO" id="GO:0061630">
    <property type="term" value="F:ubiquitin protein ligase activity"/>
    <property type="evidence" value="ECO:0007669"/>
    <property type="project" value="UniProtKB-EC"/>
</dbReference>
<comment type="catalytic activity">
    <reaction evidence="1">
        <text>S-ubiquitinyl-[E2 ubiquitin-conjugating enzyme]-L-cysteine + [acceptor protein]-L-lysine = [E2 ubiquitin-conjugating enzyme]-L-cysteine + N(6)-ubiquitinyl-[acceptor protein]-L-lysine.</text>
        <dbReference type="EC" id="2.3.2.27"/>
    </reaction>
</comment>
<dbReference type="CDD" id="cd23116">
    <property type="entry name" value="RING-H2_AIRP1-like"/>
    <property type="match status" value="1"/>
</dbReference>
<name>A0A4V4H8N5_MUSBA</name>
<evidence type="ECO:0000256" key="2">
    <source>
        <dbReference type="ARBA" id="ARBA00012483"/>
    </source>
</evidence>
<comment type="caution">
    <text evidence="11">The sequence shown here is derived from an EMBL/GenBank/DDBJ whole genome shotgun (WGS) entry which is preliminary data.</text>
</comment>
<dbReference type="SMART" id="SM00184">
    <property type="entry name" value="RING"/>
    <property type="match status" value="1"/>
</dbReference>
<keyword evidence="4" id="KW-0479">Metal-binding</keyword>
<feature type="compositionally biased region" description="Basic and acidic residues" evidence="9">
    <location>
        <begin position="1"/>
        <end position="12"/>
    </location>
</feature>
<dbReference type="AlphaFoldDB" id="A0A4V4H8N5"/>
<proteinExistence type="predicted"/>
<dbReference type="SUPFAM" id="SSF57850">
    <property type="entry name" value="RING/U-box"/>
    <property type="match status" value="1"/>
</dbReference>
<evidence type="ECO:0000256" key="3">
    <source>
        <dbReference type="ARBA" id="ARBA00022679"/>
    </source>
</evidence>
<dbReference type="EC" id="2.3.2.27" evidence="2"/>
<evidence type="ECO:0000256" key="4">
    <source>
        <dbReference type="ARBA" id="ARBA00022723"/>
    </source>
</evidence>
<evidence type="ECO:0000256" key="6">
    <source>
        <dbReference type="ARBA" id="ARBA00022786"/>
    </source>
</evidence>
<dbReference type="GO" id="GO:0008270">
    <property type="term" value="F:zinc ion binding"/>
    <property type="evidence" value="ECO:0007669"/>
    <property type="project" value="UniProtKB-KW"/>
</dbReference>
<evidence type="ECO:0000256" key="1">
    <source>
        <dbReference type="ARBA" id="ARBA00000900"/>
    </source>
</evidence>
<dbReference type="Pfam" id="PF13639">
    <property type="entry name" value="zf-RING_2"/>
    <property type="match status" value="1"/>
</dbReference>
<dbReference type="STRING" id="52838.A0A4V4H8N5"/>
<keyword evidence="6" id="KW-0833">Ubl conjugation pathway</keyword>
<keyword evidence="5 8" id="KW-0863">Zinc-finger</keyword>
<evidence type="ECO:0000313" key="12">
    <source>
        <dbReference type="Proteomes" id="UP000317650"/>
    </source>
</evidence>
<evidence type="ECO:0000256" key="8">
    <source>
        <dbReference type="PROSITE-ProRule" id="PRU00175"/>
    </source>
</evidence>
<sequence length="317" mass="35723">MLDNYRESDRISDSCPVSGSSDTRKANGCSRSHQRQVAALGAFHLSSSSSSGRFAEGRWGRFQFKEARKSGRVGTGERCHWSGRSEQGSEVGNMGSVCSCLLEEDTEEYQHSSASVFRSCTCLRCLSQQLISVYTELFSREEVHAVPSSLQERVPVASPSLNINDSIPDTYNAPPRPVPYDDPIFSQLQHDGLISRHDKILSHFHEESEPFINNNDNEADLKTEGKCKSIFDGGYKFGQPESSLKRFSAEPRKEIMYNFPYEDEDVCPTCLEDYTSEDPKITMQCSHHFHLGCIYEWMERSDACPVCGKMMVFKEAT</sequence>
<protein>
    <recommendedName>
        <fullName evidence="2">RING-type E3 ubiquitin transferase</fullName>
        <ecNumber evidence="2">2.3.2.27</ecNumber>
    </recommendedName>
</protein>